<protein>
    <submittedName>
        <fullName evidence="1">DUF370 domain-containing protein</fullName>
    </submittedName>
</protein>
<dbReference type="AlphaFoldDB" id="A0AAE3DEJ5"/>
<dbReference type="NCBIfam" id="NF046065">
    <property type="entry name" value="MtxRegRemB"/>
    <property type="match status" value="1"/>
</dbReference>
<reference evidence="1" key="1">
    <citation type="submission" date="2021-10" db="EMBL/GenBank/DDBJ databases">
        <title>Anaerobic single-cell dispensing facilitates the cultivation of human gut bacteria.</title>
        <authorList>
            <person name="Afrizal A."/>
        </authorList>
    </citation>
    <scope>NUCLEOTIDE SEQUENCE</scope>
    <source>
        <strain evidence="1">CLA-AA-H272</strain>
    </source>
</reference>
<dbReference type="InterPro" id="IPR007169">
    <property type="entry name" value="RemA-like"/>
</dbReference>
<accession>A0AAE3DEJ5</accession>
<organism evidence="1 2">
    <name type="scientific">Brotocaccenecus cirricatena</name>
    <dbReference type="NCBI Taxonomy" id="3064195"/>
    <lineage>
        <taxon>Bacteria</taxon>
        <taxon>Bacillati</taxon>
        <taxon>Bacillota</taxon>
        <taxon>Clostridia</taxon>
        <taxon>Eubacteriales</taxon>
        <taxon>Oscillospiraceae</taxon>
        <taxon>Brotocaccenecus</taxon>
    </lineage>
</organism>
<dbReference type="Pfam" id="PF04025">
    <property type="entry name" value="RemA-like"/>
    <property type="match status" value="1"/>
</dbReference>
<name>A0AAE3DEJ5_9FIRM</name>
<dbReference type="RefSeq" id="WP_302928866.1">
    <property type="nucleotide sequence ID" value="NZ_JAJEPW010000022.1"/>
</dbReference>
<proteinExistence type="predicted"/>
<evidence type="ECO:0000313" key="1">
    <source>
        <dbReference type="EMBL" id="MCC2129590.1"/>
    </source>
</evidence>
<dbReference type="EMBL" id="JAJEPW010000022">
    <property type="protein sequence ID" value="MCC2129590.1"/>
    <property type="molecule type" value="Genomic_DNA"/>
</dbReference>
<evidence type="ECO:0000313" key="2">
    <source>
        <dbReference type="Proteomes" id="UP001199319"/>
    </source>
</evidence>
<keyword evidence="2" id="KW-1185">Reference proteome</keyword>
<sequence length="85" mass="9822">MGFLHIGQNVMVNDRHIIGIFDLDITSQSPQTRRFLDQAEKDSVVLPVCDDIPKSFLVCDHPYHRQIVYISQLNTQTLVKRAEKK</sequence>
<comment type="caution">
    <text evidence="1">The sequence shown here is derived from an EMBL/GenBank/DDBJ whole genome shotgun (WGS) entry which is preliminary data.</text>
</comment>
<dbReference type="Proteomes" id="UP001199319">
    <property type="component" value="Unassembled WGS sequence"/>
</dbReference>
<gene>
    <name evidence="1" type="ORF">LKD37_08695</name>
</gene>